<dbReference type="PANTHER" id="PTHR32154:SF29">
    <property type="entry name" value="BLR6743 PROTEIN"/>
    <property type="match status" value="1"/>
</dbReference>
<dbReference type="Proteomes" id="UP001370348">
    <property type="component" value="Chromosome"/>
</dbReference>
<evidence type="ECO:0000313" key="5">
    <source>
        <dbReference type="EMBL" id="WXB13427.1"/>
    </source>
</evidence>
<name>A0ABZ2LRN4_9BACT</name>
<dbReference type="SUPFAM" id="SSF53323">
    <property type="entry name" value="Pyruvate-ferredoxin oxidoreductase, PFOR, domain III"/>
    <property type="match status" value="1"/>
</dbReference>
<dbReference type="Gene3D" id="3.40.50.920">
    <property type="match status" value="1"/>
</dbReference>
<proteinExistence type="predicted"/>
<dbReference type="Gene3D" id="3.40.920.10">
    <property type="entry name" value="Pyruvate-ferredoxin oxidoreductase, PFOR, domain III"/>
    <property type="match status" value="1"/>
</dbReference>
<dbReference type="Pfam" id="PF01558">
    <property type="entry name" value="POR"/>
    <property type="match status" value="1"/>
</dbReference>
<feature type="compositionally biased region" description="Basic and acidic residues" evidence="2">
    <location>
        <begin position="591"/>
        <end position="610"/>
    </location>
</feature>
<dbReference type="InterPro" id="IPR009014">
    <property type="entry name" value="Transketo_C/PFOR_II"/>
</dbReference>
<keyword evidence="6" id="KW-1185">Reference proteome</keyword>
<reference evidence="5 6" key="1">
    <citation type="submission" date="2021-12" db="EMBL/GenBank/DDBJ databases">
        <title>Discovery of the Pendulisporaceae a myxobacterial family with distinct sporulation behavior and unique specialized metabolism.</title>
        <authorList>
            <person name="Garcia R."/>
            <person name="Popoff A."/>
            <person name="Bader C.D."/>
            <person name="Loehr J."/>
            <person name="Walesch S."/>
            <person name="Walt C."/>
            <person name="Boldt J."/>
            <person name="Bunk B."/>
            <person name="Haeckl F.J.F.P.J."/>
            <person name="Gunesch A.P."/>
            <person name="Birkelbach J."/>
            <person name="Nuebel U."/>
            <person name="Pietschmann T."/>
            <person name="Bach T."/>
            <person name="Mueller R."/>
        </authorList>
    </citation>
    <scope>NUCLEOTIDE SEQUENCE [LARGE SCALE GENOMIC DNA]</scope>
    <source>
        <strain evidence="5 6">MSr11954</strain>
    </source>
</reference>
<feature type="domain" description="Pyruvate flavodoxin/ferredoxin oxidoreductase pyrimidine binding" evidence="4">
    <location>
        <begin position="191"/>
        <end position="355"/>
    </location>
</feature>
<dbReference type="NCBIfam" id="TIGR03710">
    <property type="entry name" value="OAFO_sf"/>
    <property type="match status" value="1"/>
</dbReference>
<feature type="region of interest" description="Disordered" evidence="2">
    <location>
        <begin position="575"/>
        <end position="610"/>
    </location>
</feature>
<dbReference type="Pfam" id="PF01855">
    <property type="entry name" value="POR_N"/>
    <property type="match status" value="1"/>
</dbReference>
<dbReference type="EMBL" id="CP089984">
    <property type="protein sequence ID" value="WXB13427.1"/>
    <property type="molecule type" value="Genomic_DNA"/>
</dbReference>
<dbReference type="InterPro" id="IPR002880">
    <property type="entry name" value="Pyrv_Fd/Flavodoxin_OxRdtase_N"/>
</dbReference>
<feature type="domain" description="Pyruvate/ketoisovalerate oxidoreductase catalytic" evidence="3">
    <location>
        <begin position="1"/>
        <end position="155"/>
    </location>
</feature>
<dbReference type="InterPro" id="IPR029061">
    <property type="entry name" value="THDP-binding"/>
</dbReference>
<dbReference type="PANTHER" id="PTHR32154">
    <property type="entry name" value="PYRUVATE-FLAVODOXIN OXIDOREDUCTASE-RELATED"/>
    <property type="match status" value="1"/>
</dbReference>
<dbReference type="SUPFAM" id="SSF52922">
    <property type="entry name" value="TK C-terminal domain-like"/>
    <property type="match status" value="1"/>
</dbReference>
<dbReference type="Gene3D" id="3.40.50.970">
    <property type="match status" value="1"/>
</dbReference>
<dbReference type="InterPro" id="IPR002869">
    <property type="entry name" value="Pyrv_flavodox_OxRed_cen"/>
</dbReference>
<accession>A0ABZ2LRN4</accession>
<keyword evidence="1" id="KW-0560">Oxidoreductase</keyword>
<sequence length="610" mass="67162">MQAIFRMGIPVSGKNLFPSNIQGLPTWYEVRVNLRGHTARTSEYDLMVAMNAETYARDVREVRPGGYVLYDSTWPLDPALMRDDVTFLGVPYARLCNESFTEARERTLMKNIAYVGTLAALFDIDMDIVSGMLKEKFARKPALMESNAKAIQLGHRYALEHFECPLPFRLESMDATKDSILIDGNTATALGCVYAGATVAAWYPITPSTSVLDAFKGFCEAYRVDKATGEKRYCILQAEDELGAIGMVIGAAWNGARAFTSTSGPGISLMSELIGLAYYAEVPAVIIDVQRVGPSTGMPTRTQQGDIMMCAYASHGDTKHVVLFPSNPRECFEFAVKAFDLAERLQTPVFLLSDLDIGMNDWVVPRLQWDDGYKPHRGRVLSKEELLALPKFHRYSPEDELGVAARTLPGVHEKGAFFTRGSGHNKLGGYTEIPDEYQEVMDRLLRKHRAARTIVPEAVIERRAGATFGVVTLGGCDPAVREALDVLEERGIRGNFLRVRAFPFGDEVEAFLAEHDTLFVVEQNRDAQLRSLLVMETQVAKEKVRSVLAYGGFPLQANQVIEGIVARLGAGASVNGTAPHTNGHAHAHTHGAHDAHDARQEPHGDEGGMP</sequence>
<dbReference type="InterPro" id="IPR019752">
    <property type="entry name" value="Pyrv/ketoisovalerate_OxRed_cat"/>
</dbReference>
<gene>
    <name evidence="5" type="ORF">LZC94_36985</name>
</gene>
<dbReference type="SUPFAM" id="SSF52518">
    <property type="entry name" value="Thiamin diphosphate-binding fold (THDP-binding)"/>
    <property type="match status" value="1"/>
</dbReference>
<evidence type="ECO:0000256" key="1">
    <source>
        <dbReference type="ARBA" id="ARBA00023002"/>
    </source>
</evidence>
<evidence type="ECO:0000313" key="6">
    <source>
        <dbReference type="Proteomes" id="UP001370348"/>
    </source>
</evidence>
<protein>
    <submittedName>
        <fullName evidence="5">2-oxoacid:acceptor oxidoreductase subunit alpha</fullName>
    </submittedName>
</protein>
<dbReference type="InterPro" id="IPR022367">
    <property type="entry name" value="2-oxoacid/accept_OxRdtase_asu"/>
</dbReference>
<dbReference type="InterPro" id="IPR050722">
    <property type="entry name" value="Pyruvate:ferred/Flavod_OxRd"/>
</dbReference>
<evidence type="ECO:0000259" key="4">
    <source>
        <dbReference type="Pfam" id="PF01855"/>
    </source>
</evidence>
<evidence type="ECO:0000256" key="2">
    <source>
        <dbReference type="SAM" id="MobiDB-lite"/>
    </source>
</evidence>
<dbReference type="CDD" id="cd07034">
    <property type="entry name" value="TPP_PYR_PFOR_IOR-alpha_like"/>
    <property type="match status" value="1"/>
</dbReference>
<organism evidence="5 6">
    <name type="scientific">Pendulispora albinea</name>
    <dbReference type="NCBI Taxonomy" id="2741071"/>
    <lineage>
        <taxon>Bacteria</taxon>
        <taxon>Pseudomonadati</taxon>
        <taxon>Myxococcota</taxon>
        <taxon>Myxococcia</taxon>
        <taxon>Myxococcales</taxon>
        <taxon>Sorangiineae</taxon>
        <taxon>Pendulisporaceae</taxon>
        <taxon>Pendulispora</taxon>
    </lineage>
</organism>
<evidence type="ECO:0000259" key="3">
    <source>
        <dbReference type="Pfam" id="PF01558"/>
    </source>
</evidence>